<feature type="transmembrane region" description="Helical" evidence="1">
    <location>
        <begin position="115"/>
        <end position="136"/>
    </location>
</feature>
<dbReference type="AlphaFoldDB" id="A0A553ZYM9"/>
<dbReference type="Pfam" id="PF13782">
    <property type="entry name" value="SpoVAB"/>
    <property type="match status" value="1"/>
</dbReference>
<reference evidence="2 3" key="1">
    <citation type="submission" date="2019-07" db="EMBL/GenBank/DDBJ databases">
        <authorList>
            <person name="Park Y.J."/>
            <person name="Jeong S.E."/>
            <person name="Jung H.S."/>
        </authorList>
    </citation>
    <scope>NUCLEOTIDE SEQUENCE [LARGE SCALE GENOMIC DNA]</scope>
    <source>
        <strain evidence="3">P16(2019)</strain>
    </source>
</reference>
<keyword evidence="1" id="KW-0812">Transmembrane</keyword>
<keyword evidence="3" id="KW-1185">Reference proteome</keyword>
<evidence type="ECO:0000313" key="2">
    <source>
        <dbReference type="EMBL" id="TSB46544.1"/>
    </source>
</evidence>
<accession>A0A553ZYM9</accession>
<evidence type="ECO:0000256" key="1">
    <source>
        <dbReference type="SAM" id="Phobius"/>
    </source>
</evidence>
<dbReference type="InterPro" id="IPR020144">
    <property type="entry name" value="SpoVAB"/>
</dbReference>
<protein>
    <submittedName>
        <fullName evidence="2">Stage V sporulation protein AB</fullName>
    </submittedName>
</protein>
<feature type="transmembrane region" description="Helical" evidence="1">
    <location>
        <begin position="48"/>
        <end position="69"/>
    </location>
</feature>
<feature type="transmembrane region" description="Helical" evidence="1">
    <location>
        <begin position="75"/>
        <end position="95"/>
    </location>
</feature>
<proteinExistence type="predicted"/>
<evidence type="ECO:0000313" key="3">
    <source>
        <dbReference type="Proteomes" id="UP000318521"/>
    </source>
</evidence>
<keyword evidence="1" id="KW-0472">Membrane</keyword>
<gene>
    <name evidence="2" type="ORF">FN960_09270</name>
</gene>
<name>A0A553ZYM9_9BACI</name>
<feature type="transmembrane region" description="Helical" evidence="1">
    <location>
        <begin position="6"/>
        <end position="36"/>
    </location>
</feature>
<dbReference type="Proteomes" id="UP000318521">
    <property type="component" value="Unassembled WGS sequence"/>
</dbReference>
<organism evidence="2 3">
    <name type="scientific">Alkalicoccobacillus porphyridii</name>
    <dbReference type="NCBI Taxonomy" id="2597270"/>
    <lineage>
        <taxon>Bacteria</taxon>
        <taxon>Bacillati</taxon>
        <taxon>Bacillota</taxon>
        <taxon>Bacilli</taxon>
        <taxon>Bacillales</taxon>
        <taxon>Bacillaceae</taxon>
        <taxon>Alkalicoccobacillus</taxon>
    </lineage>
</organism>
<comment type="caution">
    <text evidence="2">The sequence shown here is derived from an EMBL/GenBank/DDBJ whole genome shotgun (WGS) entry which is preliminary data.</text>
</comment>
<dbReference type="RefSeq" id="WP_143848441.1">
    <property type="nucleotide sequence ID" value="NZ_VLXZ01000005.1"/>
</dbReference>
<dbReference type="EMBL" id="VLXZ01000005">
    <property type="protein sequence ID" value="TSB46544.1"/>
    <property type="molecule type" value="Genomic_DNA"/>
</dbReference>
<sequence length="139" mass="14908">MIISWMLSILIGIGGGLAVGGGLVAFITVLGVIPRLAQLSRSESWIRLYEWAGILGIQCGTWASFYSFSVGSNRLMAAIVGLLAGVFIGLLAAALTEVLNVWPILVKRMGMRGQLLLLLMAIALGKVAGSLFQWIWFTL</sequence>
<keyword evidence="1" id="KW-1133">Transmembrane helix</keyword>
<dbReference type="OrthoDB" id="9790504at2"/>